<accession>A0A543E1K6</accession>
<keyword evidence="1" id="KW-0805">Transcription regulation</keyword>
<name>A0A543E1K6_9PSEU</name>
<evidence type="ECO:0000313" key="5">
    <source>
        <dbReference type="EMBL" id="TQM15339.1"/>
    </source>
</evidence>
<dbReference type="EMBL" id="VFPA01000001">
    <property type="protein sequence ID" value="TQM15339.1"/>
    <property type="molecule type" value="Genomic_DNA"/>
</dbReference>
<dbReference type="InterPro" id="IPR018060">
    <property type="entry name" value="HTH_AraC"/>
</dbReference>
<dbReference type="Proteomes" id="UP000315677">
    <property type="component" value="Unassembled WGS sequence"/>
</dbReference>
<evidence type="ECO:0000256" key="2">
    <source>
        <dbReference type="ARBA" id="ARBA00023125"/>
    </source>
</evidence>
<comment type="caution">
    <text evidence="5">The sequence shown here is derived from an EMBL/GenBank/DDBJ whole genome shotgun (WGS) entry which is preliminary data.</text>
</comment>
<protein>
    <submittedName>
        <fullName evidence="5">AraC family transcriptional regulator</fullName>
    </submittedName>
</protein>
<sequence length="280" mass="30350">MGLVSWREESELGSWTQITWRQSALAGLVESVWLFDGTLGRRRERHYPTGELDLIVQLGAPFRVVEGQPAATCPPSLLAGLAVAPLVIETPAPRSRVLGVRLRPAGAFSLFGVPLRELTGATANLQDLIGGESRRLAERLDEASSDEARVLLLGGWITERLAGRPGTDPRIAHAVSMIESTGGKAPIGDVLRRIDASPTRFTSLFEEQVGVKPKLFARIVRFRRSAAALRSGTGSFGRLALAHGYYDQSHMNADFRQFAGMSPGRFRAATAYPETLSSAD</sequence>
<evidence type="ECO:0000313" key="6">
    <source>
        <dbReference type="Proteomes" id="UP000315677"/>
    </source>
</evidence>
<dbReference type="OrthoDB" id="2060755at2"/>
<keyword evidence="3" id="KW-0804">Transcription</keyword>
<evidence type="ECO:0000256" key="1">
    <source>
        <dbReference type="ARBA" id="ARBA00023015"/>
    </source>
</evidence>
<dbReference type="PANTHER" id="PTHR46796:SF15">
    <property type="entry name" value="BLL1074 PROTEIN"/>
    <property type="match status" value="1"/>
</dbReference>
<dbReference type="Pfam" id="PF20240">
    <property type="entry name" value="DUF6597"/>
    <property type="match status" value="1"/>
</dbReference>
<dbReference type="PROSITE" id="PS01124">
    <property type="entry name" value="HTH_ARAC_FAMILY_2"/>
    <property type="match status" value="1"/>
</dbReference>
<dbReference type="GO" id="GO:0043565">
    <property type="term" value="F:sequence-specific DNA binding"/>
    <property type="evidence" value="ECO:0007669"/>
    <property type="project" value="InterPro"/>
</dbReference>
<dbReference type="PANTHER" id="PTHR46796">
    <property type="entry name" value="HTH-TYPE TRANSCRIPTIONAL ACTIVATOR RHAS-RELATED"/>
    <property type="match status" value="1"/>
</dbReference>
<dbReference type="SUPFAM" id="SSF46689">
    <property type="entry name" value="Homeodomain-like"/>
    <property type="match status" value="1"/>
</dbReference>
<evidence type="ECO:0000259" key="4">
    <source>
        <dbReference type="PROSITE" id="PS01124"/>
    </source>
</evidence>
<dbReference type="SMART" id="SM00342">
    <property type="entry name" value="HTH_ARAC"/>
    <property type="match status" value="1"/>
</dbReference>
<dbReference type="InterPro" id="IPR009057">
    <property type="entry name" value="Homeodomain-like_sf"/>
</dbReference>
<dbReference type="GO" id="GO:0003700">
    <property type="term" value="F:DNA-binding transcription factor activity"/>
    <property type="evidence" value="ECO:0007669"/>
    <property type="project" value="InterPro"/>
</dbReference>
<evidence type="ECO:0000256" key="3">
    <source>
        <dbReference type="ARBA" id="ARBA00023163"/>
    </source>
</evidence>
<reference evidence="5 6" key="1">
    <citation type="submission" date="2019-06" db="EMBL/GenBank/DDBJ databases">
        <title>Sequencing the genomes of 1000 actinobacteria strains.</title>
        <authorList>
            <person name="Klenk H.-P."/>
        </authorList>
    </citation>
    <scope>NUCLEOTIDE SEQUENCE [LARGE SCALE GENOMIC DNA]</scope>
    <source>
        <strain evidence="5 6">DSM 45301</strain>
    </source>
</reference>
<feature type="domain" description="HTH araC/xylS-type" evidence="4">
    <location>
        <begin position="172"/>
        <end position="269"/>
    </location>
</feature>
<keyword evidence="6" id="KW-1185">Reference proteome</keyword>
<dbReference type="Pfam" id="PF12833">
    <property type="entry name" value="HTH_18"/>
    <property type="match status" value="1"/>
</dbReference>
<dbReference type="InterPro" id="IPR050204">
    <property type="entry name" value="AraC_XylS_family_regulators"/>
</dbReference>
<dbReference type="InterPro" id="IPR046532">
    <property type="entry name" value="DUF6597"/>
</dbReference>
<dbReference type="AlphaFoldDB" id="A0A543E1K6"/>
<proteinExistence type="predicted"/>
<gene>
    <name evidence="5" type="ORF">FB558_2123</name>
</gene>
<dbReference type="Gene3D" id="1.10.10.60">
    <property type="entry name" value="Homeodomain-like"/>
    <property type="match status" value="1"/>
</dbReference>
<organism evidence="5 6">
    <name type="scientific">Pseudonocardia kunmingensis</name>
    <dbReference type="NCBI Taxonomy" id="630975"/>
    <lineage>
        <taxon>Bacteria</taxon>
        <taxon>Bacillati</taxon>
        <taxon>Actinomycetota</taxon>
        <taxon>Actinomycetes</taxon>
        <taxon>Pseudonocardiales</taxon>
        <taxon>Pseudonocardiaceae</taxon>
        <taxon>Pseudonocardia</taxon>
    </lineage>
</organism>
<dbReference type="RefSeq" id="WP_142050992.1">
    <property type="nucleotide sequence ID" value="NZ_VFPA01000001.1"/>
</dbReference>
<keyword evidence="2" id="KW-0238">DNA-binding</keyword>